<evidence type="ECO:0000313" key="2">
    <source>
        <dbReference type="EMBL" id="CAK0841230.1"/>
    </source>
</evidence>
<protein>
    <submittedName>
        <fullName evidence="2">Uncharacterized protein</fullName>
    </submittedName>
</protein>
<evidence type="ECO:0000313" key="3">
    <source>
        <dbReference type="Proteomes" id="UP001189429"/>
    </source>
</evidence>
<name>A0ABN9T815_9DINO</name>
<evidence type="ECO:0000256" key="1">
    <source>
        <dbReference type="SAM" id="Phobius"/>
    </source>
</evidence>
<dbReference type="EMBL" id="CAUYUJ010014438">
    <property type="protein sequence ID" value="CAK0841230.1"/>
    <property type="molecule type" value="Genomic_DNA"/>
</dbReference>
<sequence length="686" mass="75592">MVPPCVSIVSPDWLLEAKTPMLIATIIFIILSIGLVVIIGILDLLLESMDKWNVEIKRGLHAHLFVCVTGVVFYSVADYSSTYFVVTTDILDGEHLIARNFHWLVSTPLEWYIYKLCFLSPDEPSKMVTVYASCAAMQIFGILMCVTPFPVFFFVASSVCFVLMFWMLYKLPQVPETAAVGRRVLDFHLFLWSAYPVAQLGRSAGWLSVSQQQVLVHSFLDCCAKGLSFSAILVARLTRTLTSMTGAIQMMVSTHDVVLIVDETFRLLEPLRDQSPLFHDTAAANGVMKSLLELCANEEHRERLERVAQAADRQPSGMSSPKCMLNFKLRQDLGEVKTTCFVSKCAQGRRIIGITFIAPRGEYAQPAAGAAARSATEALESVSAASGLHSAAQRSGAAWDPALHSCSALLQLAPWLSELVRAIFKDSPTVPSALVVFDRRAMADASVETASAAFSAHMSGLSMPFALSKLLGHNDIERLLSTAFLEDLSIYQFRGAELASGARVVLSMLWLNRLSKAARSSDVRVGVLTLEPISRTPSHGSLKEQVEVWDLPHASGGHYFWYFVASRLLRLPCALDCQVAPPVLMRTTPELVRAAPGLEEANCWHVFVAEPIRGRGAHARGRRDRRVELALPAVDWQSSQHDALHLDERLVDDLVQAAQHGPRPEHLVPPPPALQPLAYIRAEDPT</sequence>
<dbReference type="Proteomes" id="UP001189429">
    <property type="component" value="Unassembled WGS sequence"/>
</dbReference>
<comment type="caution">
    <text evidence="2">The sequence shown here is derived from an EMBL/GenBank/DDBJ whole genome shotgun (WGS) entry which is preliminary data.</text>
</comment>
<keyword evidence="1" id="KW-0472">Membrane</keyword>
<feature type="transmembrane region" description="Helical" evidence="1">
    <location>
        <begin position="20"/>
        <end position="46"/>
    </location>
</feature>
<feature type="transmembrane region" description="Helical" evidence="1">
    <location>
        <begin position="151"/>
        <end position="169"/>
    </location>
</feature>
<feature type="transmembrane region" description="Helical" evidence="1">
    <location>
        <begin position="128"/>
        <end position="146"/>
    </location>
</feature>
<feature type="transmembrane region" description="Helical" evidence="1">
    <location>
        <begin position="58"/>
        <end position="77"/>
    </location>
</feature>
<dbReference type="Gene3D" id="1.20.1070.10">
    <property type="entry name" value="Rhodopsin 7-helix transmembrane proteins"/>
    <property type="match status" value="1"/>
</dbReference>
<keyword evidence="3" id="KW-1185">Reference proteome</keyword>
<accession>A0ABN9T815</accession>
<proteinExistence type="predicted"/>
<reference evidence="2" key="1">
    <citation type="submission" date="2023-10" db="EMBL/GenBank/DDBJ databases">
        <authorList>
            <person name="Chen Y."/>
            <person name="Shah S."/>
            <person name="Dougan E. K."/>
            <person name="Thang M."/>
            <person name="Chan C."/>
        </authorList>
    </citation>
    <scope>NUCLEOTIDE SEQUENCE [LARGE SCALE GENOMIC DNA]</scope>
</reference>
<dbReference type="SUPFAM" id="SSF81321">
    <property type="entry name" value="Family A G protein-coupled receptor-like"/>
    <property type="match status" value="1"/>
</dbReference>
<keyword evidence="1" id="KW-1133">Transmembrane helix</keyword>
<keyword evidence="1" id="KW-0812">Transmembrane</keyword>
<organism evidence="2 3">
    <name type="scientific">Prorocentrum cordatum</name>
    <dbReference type="NCBI Taxonomy" id="2364126"/>
    <lineage>
        <taxon>Eukaryota</taxon>
        <taxon>Sar</taxon>
        <taxon>Alveolata</taxon>
        <taxon>Dinophyceae</taxon>
        <taxon>Prorocentrales</taxon>
        <taxon>Prorocentraceae</taxon>
        <taxon>Prorocentrum</taxon>
    </lineage>
</organism>
<gene>
    <name evidence="2" type="ORF">PCOR1329_LOCUS36496</name>
</gene>